<name>A0A812NQW3_SYMPI</name>
<comment type="caution">
    <text evidence="7">The sequence shown here is derived from an EMBL/GenBank/DDBJ whole genome shotgun (WGS) entry which is preliminary data.</text>
</comment>
<dbReference type="AlphaFoldDB" id="A0A812NQW3"/>
<dbReference type="Proteomes" id="UP000649617">
    <property type="component" value="Unassembled WGS sequence"/>
</dbReference>
<proteinExistence type="predicted"/>
<keyword evidence="8" id="KW-1185">Reference proteome</keyword>
<keyword evidence="4 6" id="KW-0472">Membrane</keyword>
<dbReference type="OrthoDB" id="425390at2759"/>
<dbReference type="Gene3D" id="3.40.50.150">
    <property type="entry name" value="Vaccinia Virus protein VP39"/>
    <property type="match status" value="1"/>
</dbReference>
<feature type="transmembrane region" description="Helical" evidence="6">
    <location>
        <begin position="834"/>
        <end position="859"/>
    </location>
</feature>
<keyword evidence="2 6" id="KW-0812">Transmembrane</keyword>
<evidence type="ECO:0000256" key="1">
    <source>
        <dbReference type="ARBA" id="ARBA00004141"/>
    </source>
</evidence>
<feature type="transmembrane region" description="Helical" evidence="6">
    <location>
        <begin position="918"/>
        <end position="935"/>
    </location>
</feature>
<feature type="transmembrane region" description="Helical" evidence="6">
    <location>
        <begin position="178"/>
        <end position="206"/>
    </location>
</feature>
<keyword evidence="3 6" id="KW-1133">Transmembrane helix</keyword>
<evidence type="ECO:0000256" key="4">
    <source>
        <dbReference type="ARBA" id="ARBA00023136"/>
    </source>
</evidence>
<feature type="transmembrane region" description="Helical" evidence="6">
    <location>
        <begin position="113"/>
        <end position="137"/>
    </location>
</feature>
<gene>
    <name evidence="7" type="ORF">SPIL2461_LOCUS7365</name>
</gene>
<feature type="transmembrane region" description="Helical" evidence="6">
    <location>
        <begin position="871"/>
        <end position="891"/>
    </location>
</feature>
<dbReference type="SUPFAM" id="SSF53335">
    <property type="entry name" value="S-adenosyl-L-methionine-dependent methyltransferases"/>
    <property type="match status" value="1"/>
</dbReference>
<evidence type="ECO:0000256" key="6">
    <source>
        <dbReference type="SAM" id="Phobius"/>
    </source>
</evidence>
<evidence type="ECO:0000256" key="2">
    <source>
        <dbReference type="ARBA" id="ARBA00022692"/>
    </source>
</evidence>
<comment type="subcellular location">
    <subcellularLocation>
        <location evidence="1">Membrane</location>
        <topology evidence="1">Multi-pass membrane protein</topology>
    </subcellularLocation>
</comment>
<dbReference type="EMBL" id="CAJNIZ010011447">
    <property type="protein sequence ID" value="CAE7319457.1"/>
    <property type="molecule type" value="Genomic_DNA"/>
</dbReference>
<feature type="transmembrane region" description="Helical" evidence="6">
    <location>
        <begin position="762"/>
        <end position="783"/>
    </location>
</feature>
<dbReference type="InterPro" id="IPR029063">
    <property type="entry name" value="SAM-dependent_MTases_sf"/>
</dbReference>
<sequence>MRLEVQALRTELLQTAVQLQRSKGGDHPNDMLHDLQIETFQAESMHREALRRQTDAMAAETNTAEALKAMHHETSTGPPQELREPSKPKPAKHHHHHHGGAQNKLLEEAMIPAGALVAGVLLLWCQLTTAGILAIYFGAQAGFTLYMKVVLSNSVISKELGINGVPAGFLVTAVQQVVAFFVLAIIVAVIFMANCLVLHALCLSVAAAQQGRPRVPPEWSCRGPAGAAMQKLRGKVGHMITSPALPVAIVDGDELSLLYRAFMDQDSCWAARWTMELLTVELYLERLSVVKGGDWMGVLGVHGDVHYPFSIFFRKAPSFFETLLWGDGPAWSSIAAGGWSTFALIGRFIRALRAYITALGTLPREAVQAILPLLPAERQAILSEVPELLSTAAGPLNEANLSSPWPYRAMAAAAAEDLLRNWTRRALDVGLSQWSAVAWLLINTDAWKFWHLLDRVLLPDGVRLCLPKVVVPHSPSTLHVEPSSPCAAAHCTRFWGMGAAMQAASTGVANNGSATAVFRLELQHNLLNNKLRNSCSLKCPPRLVTLLQTVSGVLKDFRRPLTFVDVGAALGDCMVVAAFLLPAGRLRGIAFEAHPGLAARARDTFLINGMASALPNTTQVMIKRIALGAGSFHLNGSETDAGFNPIYGITERRMVVKGSNLDAELERIRHVKSVDLLHVFTNVGEAAVLRGARKLLQAQRVGCVLLVATQDRRERRPLYRILRMSGYHVASMDNPQYHVVACVILFSFAFSLNIGLNNFSLSLLAVSLNMIIRSCLPIVTLAFQQLLGPCIPELASKVRMVEVLLMVAGVVFAAVATLAKSEGSHHGGSESKNLLLGVFVCTLSDAACAINLILGNMFGSSLDPPLNPVDTIFYMALPCALFLMPASLYLLHPVEWPSFGDITDLQVFQKVMELSPSTMLWVLLSGCIAAGYNVLQYTVVQRLSASHAAFAGNFNKAATIMLSICMGLETLPGGLWSAVMISAIIGNIGAFTGFSLLKSNEKALKKAAWVLRLLGIIGFRV</sequence>
<dbReference type="PANTHER" id="PTHR11132">
    <property type="entry name" value="SOLUTE CARRIER FAMILY 35"/>
    <property type="match status" value="1"/>
</dbReference>
<evidence type="ECO:0000313" key="7">
    <source>
        <dbReference type="EMBL" id="CAE7319457.1"/>
    </source>
</evidence>
<feature type="transmembrane region" description="Helical" evidence="6">
    <location>
        <begin position="737"/>
        <end position="756"/>
    </location>
</feature>
<evidence type="ECO:0000256" key="3">
    <source>
        <dbReference type="ARBA" id="ARBA00022989"/>
    </source>
</evidence>
<feature type="transmembrane region" description="Helical" evidence="6">
    <location>
        <begin position="975"/>
        <end position="997"/>
    </location>
</feature>
<evidence type="ECO:0000256" key="5">
    <source>
        <dbReference type="SAM" id="MobiDB-lite"/>
    </source>
</evidence>
<reference evidence="7" key="1">
    <citation type="submission" date="2021-02" db="EMBL/GenBank/DDBJ databases">
        <authorList>
            <person name="Dougan E. K."/>
            <person name="Rhodes N."/>
            <person name="Thang M."/>
            <person name="Chan C."/>
        </authorList>
    </citation>
    <scope>NUCLEOTIDE SEQUENCE</scope>
</reference>
<accession>A0A812NQW3</accession>
<dbReference type="InterPro" id="IPR050186">
    <property type="entry name" value="TPT_transporter"/>
</dbReference>
<evidence type="ECO:0000313" key="8">
    <source>
        <dbReference type="Proteomes" id="UP000649617"/>
    </source>
</evidence>
<organism evidence="7 8">
    <name type="scientific">Symbiodinium pilosum</name>
    <name type="common">Dinoflagellate</name>
    <dbReference type="NCBI Taxonomy" id="2952"/>
    <lineage>
        <taxon>Eukaryota</taxon>
        <taxon>Sar</taxon>
        <taxon>Alveolata</taxon>
        <taxon>Dinophyceae</taxon>
        <taxon>Suessiales</taxon>
        <taxon>Symbiodiniaceae</taxon>
        <taxon>Symbiodinium</taxon>
    </lineage>
</organism>
<protein>
    <recommendedName>
        <fullName evidence="9">Sugar phosphate transporter domain-containing protein</fullName>
    </recommendedName>
</protein>
<feature type="transmembrane region" description="Helical" evidence="6">
    <location>
        <begin position="803"/>
        <end position="819"/>
    </location>
</feature>
<dbReference type="GO" id="GO:0016020">
    <property type="term" value="C:membrane"/>
    <property type="evidence" value="ECO:0007669"/>
    <property type="project" value="UniProtKB-SubCell"/>
</dbReference>
<feature type="compositionally biased region" description="Basic residues" evidence="5">
    <location>
        <begin position="89"/>
        <end position="99"/>
    </location>
</feature>
<feature type="region of interest" description="Disordered" evidence="5">
    <location>
        <begin position="71"/>
        <end position="102"/>
    </location>
</feature>
<evidence type="ECO:0008006" key="9">
    <source>
        <dbReference type="Google" id="ProtNLM"/>
    </source>
</evidence>